<feature type="compositionally biased region" description="Low complexity" evidence="1">
    <location>
        <begin position="24"/>
        <end position="40"/>
    </location>
</feature>
<evidence type="ECO:0000313" key="3">
    <source>
        <dbReference type="Proteomes" id="UP000244722"/>
    </source>
</evidence>
<gene>
    <name evidence="2" type="ORF">B9Z19DRAFT_1132120</name>
</gene>
<sequence length="159" mass="15508">MCFGLTKIWRRKLKKPSANTAEKPISAWTSTTSSPTRAPASKPPPSLRLDTHTTAAAATDSTPVVKNEKPLAIATPSKPIPSTNYLTAPKPSYRSRSKSHRSSSNSYSGGTASSTYCSASYGIGSSCGSSSGGGGGGGCGGGSSGGGGGGCGGGGGGGC</sequence>
<dbReference type="AlphaFoldDB" id="A0A2T6ZHK2"/>
<keyword evidence="3" id="KW-1185">Reference proteome</keyword>
<evidence type="ECO:0000313" key="2">
    <source>
        <dbReference type="EMBL" id="PUU74978.1"/>
    </source>
</evidence>
<dbReference type="OrthoDB" id="5428972at2759"/>
<evidence type="ECO:0000256" key="1">
    <source>
        <dbReference type="SAM" id="MobiDB-lite"/>
    </source>
</evidence>
<feature type="region of interest" description="Disordered" evidence="1">
    <location>
        <begin position="13"/>
        <end position="112"/>
    </location>
</feature>
<comment type="caution">
    <text evidence="2">The sequence shown here is derived from an EMBL/GenBank/DDBJ whole genome shotgun (WGS) entry which is preliminary data.</text>
</comment>
<protein>
    <submittedName>
        <fullName evidence="2">Uncharacterized protein</fullName>
    </submittedName>
</protein>
<organism evidence="2 3">
    <name type="scientific">Tuber borchii</name>
    <name type="common">White truffle</name>
    <dbReference type="NCBI Taxonomy" id="42251"/>
    <lineage>
        <taxon>Eukaryota</taxon>
        <taxon>Fungi</taxon>
        <taxon>Dikarya</taxon>
        <taxon>Ascomycota</taxon>
        <taxon>Pezizomycotina</taxon>
        <taxon>Pezizomycetes</taxon>
        <taxon>Pezizales</taxon>
        <taxon>Tuberaceae</taxon>
        <taxon>Tuber</taxon>
    </lineage>
</organism>
<proteinExistence type="predicted"/>
<name>A0A2T6ZHK2_TUBBO</name>
<dbReference type="EMBL" id="NESQ01000257">
    <property type="protein sequence ID" value="PUU74978.1"/>
    <property type="molecule type" value="Genomic_DNA"/>
</dbReference>
<accession>A0A2T6ZHK2</accession>
<dbReference type="Proteomes" id="UP000244722">
    <property type="component" value="Unassembled WGS sequence"/>
</dbReference>
<reference evidence="2 3" key="1">
    <citation type="submission" date="2017-04" db="EMBL/GenBank/DDBJ databases">
        <title>Draft genome sequence of Tuber borchii Vittad., a whitish edible truffle.</title>
        <authorList>
            <consortium name="DOE Joint Genome Institute"/>
            <person name="Murat C."/>
            <person name="Kuo A."/>
            <person name="Barry K.W."/>
            <person name="Clum A."/>
            <person name="Dockter R.B."/>
            <person name="Fauchery L."/>
            <person name="Iotti M."/>
            <person name="Kohler A."/>
            <person name="Labutti K."/>
            <person name="Lindquist E.A."/>
            <person name="Lipzen A."/>
            <person name="Ohm R.A."/>
            <person name="Wang M."/>
            <person name="Grigoriev I.V."/>
            <person name="Zambonelli A."/>
            <person name="Martin F.M."/>
        </authorList>
    </citation>
    <scope>NUCLEOTIDE SEQUENCE [LARGE SCALE GENOMIC DNA]</scope>
    <source>
        <strain evidence="2 3">Tbo3840</strain>
    </source>
</reference>
<feature type="compositionally biased region" description="Low complexity" evidence="1">
    <location>
        <begin position="102"/>
        <end position="112"/>
    </location>
</feature>